<name>A0A1V8TV69_9PEZI</name>
<dbReference type="EMBL" id="NAJO01000001">
    <property type="protein sequence ID" value="OQO15258.1"/>
    <property type="molecule type" value="Genomic_DNA"/>
</dbReference>
<reference evidence="2" key="1">
    <citation type="submission" date="2017-03" db="EMBL/GenBank/DDBJ databases">
        <title>Genomes of endolithic fungi from Antarctica.</title>
        <authorList>
            <person name="Coleine C."/>
            <person name="Masonjones S."/>
            <person name="Stajich J.E."/>
        </authorList>
    </citation>
    <scope>NUCLEOTIDE SEQUENCE [LARGE SCALE GENOMIC DNA]</scope>
    <source>
        <strain evidence="2">CCFEE 5527</strain>
    </source>
</reference>
<keyword evidence="2" id="KW-1185">Reference proteome</keyword>
<sequence>MAEYYNFGIEIELISRPHTVRSPLVRIEYYERLAASLRKRALSAQADTSTENYRKHTEHYDKWWITRDGSLGDPDHPQRNWEDEIDTFWTAYKKVFHMPEQSSNCGSHGHVSPSGRRWSLGQLRNIAVRIVYFEALIQAMLPATRGNNSYCQKNSTSSSRLGSYISGGQQGWRNFIAAVTGANRETLVTLMQSDRKVLWTFTHIVDEGIGSIEFRGGRGLRGEIRSKWWIAFAVSYIKLLCTLQLHSNQRELNLSADELYKHIKQSARGLDMSNSLSASYQILNDSRETGVNSLPTYPSAVHHSDFASPPPAYSSVYRDRISRCIRADANEMSQVFHRDVVAGADPSIPMMIISLTLRSLQLLLGVVVASYTPFKGPIRPHARSPKS</sequence>
<dbReference type="PANTHER" id="PTHR36847">
    <property type="entry name" value="AMIDOLIGASE ENZYME"/>
    <property type="match status" value="1"/>
</dbReference>
<dbReference type="Proteomes" id="UP000192596">
    <property type="component" value="Unassembled WGS sequence"/>
</dbReference>
<evidence type="ECO:0000313" key="1">
    <source>
        <dbReference type="EMBL" id="OQO15258.1"/>
    </source>
</evidence>
<dbReference type="AlphaFoldDB" id="A0A1V8TV69"/>
<comment type="caution">
    <text evidence="1">The sequence shown here is derived from an EMBL/GenBank/DDBJ whole genome shotgun (WGS) entry which is preliminary data.</text>
</comment>
<organism evidence="1 2">
    <name type="scientific">Cryoendolithus antarcticus</name>
    <dbReference type="NCBI Taxonomy" id="1507870"/>
    <lineage>
        <taxon>Eukaryota</taxon>
        <taxon>Fungi</taxon>
        <taxon>Dikarya</taxon>
        <taxon>Ascomycota</taxon>
        <taxon>Pezizomycotina</taxon>
        <taxon>Dothideomycetes</taxon>
        <taxon>Dothideomycetidae</taxon>
        <taxon>Cladosporiales</taxon>
        <taxon>Cladosporiaceae</taxon>
        <taxon>Cryoendolithus</taxon>
    </lineage>
</organism>
<protein>
    <submittedName>
        <fullName evidence="1">Uncharacterized protein</fullName>
    </submittedName>
</protein>
<dbReference type="OrthoDB" id="3790742at2759"/>
<dbReference type="STRING" id="1507870.A0A1V8TV69"/>
<dbReference type="PANTHER" id="PTHR36847:SF1">
    <property type="entry name" value="AMIDOLIGASE ENZYME"/>
    <property type="match status" value="1"/>
</dbReference>
<accession>A0A1V8TV69</accession>
<dbReference type="InParanoid" id="A0A1V8TV69"/>
<evidence type="ECO:0000313" key="2">
    <source>
        <dbReference type="Proteomes" id="UP000192596"/>
    </source>
</evidence>
<proteinExistence type="predicted"/>
<gene>
    <name evidence="1" type="ORF">B0A48_00641</name>
</gene>